<dbReference type="EMBL" id="LGCL01000024">
    <property type="protein sequence ID" value="KPL77031.1"/>
    <property type="molecule type" value="Genomic_DNA"/>
</dbReference>
<feature type="transmembrane region" description="Helical" evidence="5">
    <location>
        <begin position="104"/>
        <end position="133"/>
    </location>
</feature>
<feature type="transmembrane region" description="Helical" evidence="5">
    <location>
        <begin position="229"/>
        <end position="251"/>
    </location>
</feature>
<reference evidence="7 8" key="1">
    <citation type="submission" date="2015-07" db="EMBL/GenBank/DDBJ databases">
        <title>Genome sequence of Ornatilinea apprima DSM 23815.</title>
        <authorList>
            <person name="Hemp J."/>
            <person name="Ward L.M."/>
            <person name="Pace L.A."/>
            <person name="Fischer W.W."/>
        </authorList>
    </citation>
    <scope>NUCLEOTIDE SEQUENCE [LARGE SCALE GENOMIC DNA]</scope>
    <source>
        <strain evidence="7 8">P3M-1</strain>
    </source>
</reference>
<dbReference type="STRING" id="1134406.ADN00_10740"/>
<evidence type="ECO:0000259" key="6">
    <source>
        <dbReference type="Pfam" id="PF01061"/>
    </source>
</evidence>
<keyword evidence="8" id="KW-1185">Reference proteome</keyword>
<evidence type="ECO:0000256" key="3">
    <source>
        <dbReference type="ARBA" id="ARBA00022989"/>
    </source>
</evidence>
<evidence type="ECO:0000256" key="5">
    <source>
        <dbReference type="SAM" id="Phobius"/>
    </source>
</evidence>
<keyword evidence="2 5" id="KW-0812">Transmembrane</keyword>
<comment type="subcellular location">
    <subcellularLocation>
        <location evidence="1">Membrane</location>
        <topology evidence="1">Multi-pass membrane protein</topology>
    </subcellularLocation>
</comment>
<organism evidence="7 8">
    <name type="scientific">Ornatilinea apprima</name>
    <dbReference type="NCBI Taxonomy" id="1134406"/>
    <lineage>
        <taxon>Bacteria</taxon>
        <taxon>Bacillati</taxon>
        <taxon>Chloroflexota</taxon>
        <taxon>Anaerolineae</taxon>
        <taxon>Anaerolineales</taxon>
        <taxon>Anaerolineaceae</taxon>
        <taxon>Ornatilinea</taxon>
    </lineage>
</organism>
<feature type="transmembrane region" description="Helical" evidence="5">
    <location>
        <begin position="60"/>
        <end position="84"/>
    </location>
</feature>
<dbReference type="AlphaFoldDB" id="A0A0P6Y619"/>
<dbReference type="PANTHER" id="PTHR43229:SF6">
    <property type="entry name" value="ABC-TYPE MULTIDRUG TRANSPORT SYSTEM, PERMEASE COMPONENT"/>
    <property type="match status" value="1"/>
</dbReference>
<feature type="transmembrane region" description="Helical" evidence="5">
    <location>
        <begin position="33"/>
        <end position="53"/>
    </location>
</feature>
<keyword evidence="3 5" id="KW-1133">Transmembrane helix</keyword>
<dbReference type="InterPro" id="IPR051784">
    <property type="entry name" value="Nod_factor_ABC_transporter"/>
</dbReference>
<dbReference type="InterPro" id="IPR013525">
    <property type="entry name" value="ABC2_TM"/>
</dbReference>
<evidence type="ECO:0000256" key="2">
    <source>
        <dbReference type="ARBA" id="ARBA00022692"/>
    </source>
</evidence>
<dbReference type="Pfam" id="PF01061">
    <property type="entry name" value="ABC2_membrane"/>
    <property type="match status" value="1"/>
</dbReference>
<accession>A0A0P6Y619</accession>
<dbReference type="PIRSF" id="PIRSF006648">
    <property type="entry name" value="DrrB"/>
    <property type="match status" value="1"/>
</dbReference>
<dbReference type="InterPro" id="IPR000412">
    <property type="entry name" value="ABC_2_transport"/>
</dbReference>
<comment type="caution">
    <text evidence="7">The sequence shown here is derived from an EMBL/GenBank/DDBJ whole genome shotgun (WGS) entry which is preliminary data.</text>
</comment>
<protein>
    <recommendedName>
        <fullName evidence="6">ABC-2 type transporter transmembrane domain-containing protein</fullName>
    </recommendedName>
</protein>
<dbReference type="PANTHER" id="PTHR43229">
    <property type="entry name" value="NODULATION PROTEIN J"/>
    <property type="match status" value="1"/>
</dbReference>
<feature type="transmembrane region" description="Helical" evidence="5">
    <location>
        <begin position="7"/>
        <end position="27"/>
    </location>
</feature>
<evidence type="ECO:0000313" key="8">
    <source>
        <dbReference type="Proteomes" id="UP000050417"/>
    </source>
</evidence>
<feature type="domain" description="ABC-2 type transporter transmembrane" evidence="6">
    <location>
        <begin position="26"/>
        <end position="220"/>
    </location>
</feature>
<dbReference type="Proteomes" id="UP000050417">
    <property type="component" value="Unassembled WGS sequence"/>
</dbReference>
<evidence type="ECO:0000313" key="7">
    <source>
        <dbReference type="EMBL" id="KPL77031.1"/>
    </source>
</evidence>
<name>A0A0P6Y619_9CHLR</name>
<dbReference type="GO" id="GO:0043190">
    <property type="term" value="C:ATP-binding cassette (ABC) transporter complex"/>
    <property type="evidence" value="ECO:0007669"/>
    <property type="project" value="InterPro"/>
</dbReference>
<gene>
    <name evidence="7" type="ORF">ADN00_10740</name>
</gene>
<feature type="transmembrane region" description="Helical" evidence="5">
    <location>
        <begin position="145"/>
        <end position="175"/>
    </location>
</feature>
<dbReference type="GO" id="GO:0140359">
    <property type="term" value="F:ABC-type transporter activity"/>
    <property type="evidence" value="ECO:0007669"/>
    <property type="project" value="InterPro"/>
</dbReference>
<proteinExistence type="predicted"/>
<evidence type="ECO:0000256" key="1">
    <source>
        <dbReference type="ARBA" id="ARBA00004141"/>
    </source>
</evidence>
<dbReference type="OrthoDB" id="9774717at2"/>
<sequence length="267" mass="28982">MLRQLTVNIRIFWQGTLLSYIGMFHWLRPTTYLASKVLMPLAQILFFTLLGIYASGRENASFYVIGNAVQISAVSGIYGVTMSIGGDRWNGTLPYLFGTPANRFFLFVGRAFMHVIDGMLGVVVGLMWGVLLLGLDLSNTDLPALALTILVTTISCSGMGLLMGCVGLITTNIMFVNNSVYFLLLIFSGANIPVDRLPVVFQVLAQGLPLTRGITSARALIAGASLESVLPLLLGELAVGLAYGLAGFWLFRWFETKAKQKGTLETV</sequence>
<keyword evidence="4 5" id="KW-0472">Membrane</keyword>
<evidence type="ECO:0000256" key="4">
    <source>
        <dbReference type="ARBA" id="ARBA00023136"/>
    </source>
</evidence>
<dbReference type="RefSeq" id="WP_075062996.1">
    <property type="nucleotide sequence ID" value="NZ_LGCL01000024.1"/>
</dbReference>